<reference evidence="1 2" key="1">
    <citation type="submission" date="2014-09" db="EMBL/GenBank/DDBJ databases">
        <title>Genome sequencing of Methyloceanibacter caenitepidi Gela4.</title>
        <authorList>
            <person name="Takeuchi M."/>
            <person name="Susumu S."/>
            <person name="Kamagata Y."/>
            <person name="Oshima K."/>
            <person name="Hattori M."/>
            <person name="Iwasaki W."/>
        </authorList>
    </citation>
    <scope>NUCLEOTIDE SEQUENCE [LARGE SCALE GENOMIC DNA]</scope>
    <source>
        <strain evidence="1 2">Gela4</strain>
    </source>
</reference>
<dbReference type="HOGENOM" id="CLU_3027064_0_0_5"/>
<dbReference type="STRING" id="1384459.GL4_2115"/>
<dbReference type="KEGG" id="mcg:GL4_2115"/>
<dbReference type="Proteomes" id="UP000031643">
    <property type="component" value="Chromosome"/>
</dbReference>
<sequence>MLVRVAAPALSTYDARRAKRPYHRTLMRIWQFMNKKVFEAWHSLLCAKAQHERSV</sequence>
<protein>
    <submittedName>
        <fullName evidence="1">Uncharacterized protein</fullName>
    </submittedName>
</protein>
<name>A0A0A8K3M9_9HYPH</name>
<gene>
    <name evidence="1" type="ORF">GL4_2115</name>
</gene>
<dbReference type="AlphaFoldDB" id="A0A0A8K3M9"/>
<keyword evidence="2" id="KW-1185">Reference proteome</keyword>
<proteinExistence type="predicted"/>
<evidence type="ECO:0000313" key="2">
    <source>
        <dbReference type="Proteomes" id="UP000031643"/>
    </source>
</evidence>
<dbReference type="EMBL" id="AP014648">
    <property type="protein sequence ID" value="BAQ17558.1"/>
    <property type="molecule type" value="Genomic_DNA"/>
</dbReference>
<evidence type="ECO:0000313" key="1">
    <source>
        <dbReference type="EMBL" id="BAQ17558.1"/>
    </source>
</evidence>
<organism evidence="1 2">
    <name type="scientific">Methyloceanibacter caenitepidi</name>
    <dbReference type="NCBI Taxonomy" id="1384459"/>
    <lineage>
        <taxon>Bacteria</taxon>
        <taxon>Pseudomonadati</taxon>
        <taxon>Pseudomonadota</taxon>
        <taxon>Alphaproteobacteria</taxon>
        <taxon>Hyphomicrobiales</taxon>
        <taxon>Hyphomicrobiaceae</taxon>
        <taxon>Methyloceanibacter</taxon>
    </lineage>
</organism>
<accession>A0A0A8K3M9</accession>